<dbReference type="InterPro" id="IPR009057">
    <property type="entry name" value="Homeodomain-like_sf"/>
</dbReference>
<dbReference type="Pfam" id="PF12833">
    <property type="entry name" value="HTH_18"/>
    <property type="match status" value="1"/>
</dbReference>
<dbReference type="Proteomes" id="UP000182589">
    <property type="component" value="Unassembled WGS sequence"/>
</dbReference>
<dbReference type="EMBL" id="FNOJ01000001">
    <property type="protein sequence ID" value="SDW05692.1"/>
    <property type="molecule type" value="Genomic_DNA"/>
</dbReference>
<accession>A0A1H2QEZ8</accession>
<evidence type="ECO:0000256" key="1">
    <source>
        <dbReference type="ARBA" id="ARBA00023015"/>
    </source>
</evidence>
<dbReference type="InterPro" id="IPR018062">
    <property type="entry name" value="HTH_AraC-typ_CS"/>
</dbReference>
<evidence type="ECO:0000256" key="2">
    <source>
        <dbReference type="ARBA" id="ARBA00023125"/>
    </source>
</evidence>
<proteinExistence type="predicted"/>
<keyword evidence="7" id="KW-1185">Reference proteome</keyword>
<sequence length="279" mass="31993">MLMDNACVHSQPGLGTKVRGAGFAEHEAPYVQSVRSGLDSYLFRLQTDGQARVLIGDRLLVAEAGDLVMFAPGQVYELRIEGNDADRTSTNDVLSTDLYLFCEGPWLDQWWQGRPRKTHLRLALHENCVYLWRQLIEEYRRPGQPDLELCDYLLRALCLTVDKYGYDPAAASPIPLAAERIRSYIEKHAAEEFTLRDVAEDIGLSVSRAVHVFKEAYGQTIVQYLQDVRLQMACDRMRFSNLNLEQIADLCGFRSYSYFYRVFRAKYGVSPSEFRQRAQ</sequence>
<dbReference type="Gene3D" id="1.10.10.60">
    <property type="entry name" value="Homeodomain-like"/>
    <property type="match status" value="2"/>
</dbReference>
<dbReference type="GO" id="GO:0043565">
    <property type="term" value="F:sequence-specific DNA binding"/>
    <property type="evidence" value="ECO:0007669"/>
    <property type="project" value="InterPro"/>
</dbReference>
<reference evidence="5" key="3">
    <citation type="submission" date="2023-02" db="EMBL/GenBank/DDBJ databases">
        <title>Proposal of a novel subspecies: Alicyclobacillus hesperidum subspecies aegle.</title>
        <authorList>
            <person name="Goto K."/>
            <person name="Fujii T."/>
            <person name="Yasui K."/>
            <person name="Mochida K."/>
            <person name="Kato-Tanaka Y."/>
            <person name="Morohoshi S."/>
            <person name="An S.Y."/>
            <person name="Kasai H."/>
            <person name="Yokota A."/>
        </authorList>
    </citation>
    <scope>NUCLEOTIDE SEQUENCE</scope>
    <source>
        <strain evidence="5">DSM 12766</strain>
    </source>
</reference>
<evidence type="ECO:0000313" key="5">
    <source>
        <dbReference type="EMBL" id="GLV12668.1"/>
    </source>
</evidence>
<dbReference type="InterPro" id="IPR020449">
    <property type="entry name" value="Tscrpt_reg_AraC-type_HTH"/>
</dbReference>
<dbReference type="EMBL" id="BSRA01000002">
    <property type="protein sequence ID" value="GLV12668.1"/>
    <property type="molecule type" value="Genomic_DNA"/>
</dbReference>
<dbReference type="PANTHER" id="PTHR43280:SF2">
    <property type="entry name" value="HTH-TYPE TRANSCRIPTIONAL REGULATOR EXSA"/>
    <property type="match status" value="1"/>
</dbReference>
<dbReference type="SUPFAM" id="SSF46689">
    <property type="entry name" value="Homeodomain-like"/>
    <property type="match status" value="2"/>
</dbReference>
<gene>
    <name evidence="5" type="primary">araC</name>
    <name evidence="5" type="ORF">Heshes_03520</name>
    <name evidence="6" type="ORF">SAMN04489725_101231</name>
</gene>
<dbReference type="STRING" id="89784.SAMN04489725_101231"/>
<feature type="domain" description="HTH araC/xylS-type" evidence="4">
    <location>
        <begin position="179"/>
        <end position="277"/>
    </location>
</feature>
<dbReference type="AlphaFoldDB" id="A0A1H2QEZ8"/>
<dbReference type="PROSITE" id="PS00041">
    <property type="entry name" value="HTH_ARAC_FAMILY_1"/>
    <property type="match status" value="1"/>
</dbReference>
<keyword evidence="1" id="KW-0805">Transcription regulation</keyword>
<protein>
    <submittedName>
        <fullName evidence="6">AraC family transcriptional regulator, arabinose operon regulatory protein</fullName>
    </submittedName>
    <submittedName>
        <fullName evidence="5">DNA-binding transcriptional regulator AraC</fullName>
    </submittedName>
</protein>
<evidence type="ECO:0000313" key="6">
    <source>
        <dbReference type="EMBL" id="SDW05692.1"/>
    </source>
</evidence>
<reference evidence="7" key="2">
    <citation type="submission" date="2016-10" db="EMBL/GenBank/DDBJ databases">
        <authorList>
            <person name="Varghese N."/>
        </authorList>
    </citation>
    <scope>NUCLEOTIDE SEQUENCE [LARGE SCALE GENOMIC DNA]</scope>
    <source>
        <strain evidence="7">DSM 12489</strain>
    </source>
</reference>
<keyword evidence="3" id="KW-0804">Transcription</keyword>
<dbReference type="InterPro" id="IPR018060">
    <property type="entry name" value="HTH_AraC"/>
</dbReference>
<dbReference type="Proteomes" id="UP001157137">
    <property type="component" value="Unassembled WGS sequence"/>
</dbReference>
<dbReference type="PROSITE" id="PS01124">
    <property type="entry name" value="HTH_ARAC_FAMILY_2"/>
    <property type="match status" value="1"/>
</dbReference>
<keyword evidence="2 5" id="KW-0238">DNA-binding</keyword>
<dbReference type="GO" id="GO:0003700">
    <property type="term" value="F:DNA-binding transcription factor activity"/>
    <property type="evidence" value="ECO:0007669"/>
    <property type="project" value="InterPro"/>
</dbReference>
<evidence type="ECO:0000259" key="4">
    <source>
        <dbReference type="PROSITE" id="PS01124"/>
    </source>
</evidence>
<evidence type="ECO:0000313" key="7">
    <source>
        <dbReference type="Proteomes" id="UP000182589"/>
    </source>
</evidence>
<dbReference type="SUPFAM" id="SSF51215">
    <property type="entry name" value="Regulatory protein AraC"/>
    <property type="match status" value="1"/>
</dbReference>
<name>A0A1H2QEZ8_9BACL</name>
<dbReference type="PRINTS" id="PR00032">
    <property type="entry name" value="HTHARAC"/>
</dbReference>
<evidence type="ECO:0000256" key="3">
    <source>
        <dbReference type="ARBA" id="ARBA00023163"/>
    </source>
</evidence>
<reference evidence="6" key="1">
    <citation type="submission" date="2016-10" db="EMBL/GenBank/DDBJ databases">
        <authorList>
            <person name="de Groot N.N."/>
        </authorList>
    </citation>
    <scope>NUCLEOTIDE SEQUENCE [LARGE SCALE GENOMIC DNA]</scope>
    <source>
        <strain evidence="6">DSM 12489</strain>
    </source>
</reference>
<dbReference type="PANTHER" id="PTHR43280">
    <property type="entry name" value="ARAC-FAMILY TRANSCRIPTIONAL REGULATOR"/>
    <property type="match status" value="1"/>
</dbReference>
<dbReference type="InterPro" id="IPR037923">
    <property type="entry name" value="HTH-like"/>
</dbReference>
<dbReference type="SMART" id="SM00342">
    <property type="entry name" value="HTH_ARAC"/>
    <property type="match status" value="1"/>
</dbReference>
<organism evidence="6 7">
    <name type="scientific">Alicyclobacillus hesperidum</name>
    <dbReference type="NCBI Taxonomy" id="89784"/>
    <lineage>
        <taxon>Bacteria</taxon>
        <taxon>Bacillati</taxon>
        <taxon>Bacillota</taxon>
        <taxon>Bacilli</taxon>
        <taxon>Bacillales</taxon>
        <taxon>Alicyclobacillaceae</taxon>
        <taxon>Alicyclobacillus</taxon>
    </lineage>
</organism>